<proteinExistence type="predicted"/>
<evidence type="ECO:0000313" key="2">
    <source>
        <dbReference type="Proteomes" id="UP000464658"/>
    </source>
</evidence>
<organism evidence="1 2">
    <name type="scientific">Bacillus safensis</name>
    <dbReference type="NCBI Taxonomy" id="561879"/>
    <lineage>
        <taxon>Bacteria</taxon>
        <taxon>Bacillati</taxon>
        <taxon>Bacillota</taxon>
        <taxon>Bacilli</taxon>
        <taxon>Bacillales</taxon>
        <taxon>Bacillaceae</taxon>
        <taxon>Bacillus</taxon>
    </lineage>
</organism>
<dbReference type="EMBL" id="AP021906">
    <property type="protein sequence ID" value="BBP92221.1"/>
    <property type="molecule type" value="Genomic_DNA"/>
</dbReference>
<dbReference type="Proteomes" id="UP000464658">
    <property type="component" value="Chromosome"/>
</dbReference>
<name>A0A5S9MGY8_BACIA</name>
<sequence>MTITHYHFQTASHIVSGAGSLDLLGEKLDSLGLSRLTSIFILTQPSIVSLGYADHIKRELAKKGDSK</sequence>
<evidence type="ECO:0008006" key="3">
    <source>
        <dbReference type="Google" id="ProtNLM"/>
    </source>
</evidence>
<reference evidence="1 2" key="1">
    <citation type="submission" date="2019-12" db="EMBL/GenBank/DDBJ databases">
        <title>Full genome sequence of a Bacillus safensis strain isolated from commercially available natto in Indonesia.</title>
        <authorList>
            <person name="Yoshida M."/>
            <person name="Uomi M."/>
            <person name="Waturangi D."/>
            <person name="Ekaputri J.J."/>
            <person name="Setiamarga D.H.E."/>
        </authorList>
    </citation>
    <scope>NUCLEOTIDE SEQUENCE [LARGE SCALE GENOMIC DNA]</scope>
    <source>
        <strain evidence="1 2">IDN1</strain>
    </source>
</reference>
<dbReference type="Gene3D" id="3.40.50.1970">
    <property type="match status" value="1"/>
</dbReference>
<protein>
    <recommendedName>
        <fullName evidence="3">Alcohol dehydrogenase iron-type/glycerol dehydrogenase GldA domain-containing protein</fullName>
    </recommendedName>
</protein>
<accession>A0A5S9MGY8</accession>
<dbReference type="SUPFAM" id="SSF56796">
    <property type="entry name" value="Dehydroquinate synthase-like"/>
    <property type="match status" value="1"/>
</dbReference>
<dbReference type="AlphaFoldDB" id="A0A5S9MGY8"/>
<gene>
    <name evidence="1" type="ORF">BsIDN1_58390</name>
</gene>
<evidence type="ECO:0000313" key="1">
    <source>
        <dbReference type="EMBL" id="BBP92221.1"/>
    </source>
</evidence>